<accession>A0ABY9YKJ6</accession>
<reference evidence="2 3" key="1">
    <citation type="submission" date="2022-12" db="EMBL/GenBank/DDBJ databases">
        <title>Two new species, Stenotrophomonas aracearum and Stenotrophomonas oahuensis, isolated from Anthurium (Araceae family) in Hawaii.</title>
        <authorList>
            <person name="Chunag S.C."/>
            <person name="Dobhal S."/>
            <person name="Alvarez A."/>
            <person name="Arif M."/>
        </authorList>
    </citation>
    <scope>NUCLEOTIDE SEQUENCE [LARGE SCALE GENOMIC DNA]</scope>
    <source>
        <strain evidence="2 3">A5586</strain>
    </source>
</reference>
<dbReference type="SUPFAM" id="SSF51735">
    <property type="entry name" value="NAD(P)-binding Rossmann-fold domains"/>
    <property type="match status" value="1"/>
</dbReference>
<feature type="domain" description="NAD-dependent epimerase/dehydratase" evidence="1">
    <location>
        <begin position="31"/>
        <end position="161"/>
    </location>
</feature>
<dbReference type="InterPro" id="IPR001509">
    <property type="entry name" value="Epimerase_deHydtase"/>
</dbReference>
<organism evidence="2 3">
    <name type="scientific">Stenotrophomonas oahuensis</name>
    <dbReference type="NCBI Taxonomy" id="3003271"/>
    <lineage>
        <taxon>Bacteria</taxon>
        <taxon>Pseudomonadati</taxon>
        <taxon>Pseudomonadota</taxon>
        <taxon>Gammaproteobacteria</taxon>
        <taxon>Lysobacterales</taxon>
        <taxon>Lysobacteraceae</taxon>
        <taxon>Stenotrophomonas</taxon>
    </lineage>
</organism>
<keyword evidence="3" id="KW-1185">Reference proteome</keyword>
<evidence type="ECO:0000313" key="2">
    <source>
        <dbReference type="EMBL" id="WNH50789.1"/>
    </source>
</evidence>
<dbReference type="InterPro" id="IPR036291">
    <property type="entry name" value="NAD(P)-bd_dom_sf"/>
</dbReference>
<name>A0ABY9YKJ6_9GAMM</name>
<proteinExistence type="predicted"/>
<evidence type="ECO:0000313" key="3">
    <source>
        <dbReference type="Proteomes" id="UP001302072"/>
    </source>
</evidence>
<gene>
    <name evidence="2" type="ORF">PDM29_10295</name>
</gene>
<evidence type="ECO:0000259" key="1">
    <source>
        <dbReference type="Pfam" id="PF01370"/>
    </source>
</evidence>
<dbReference type="Pfam" id="PF01370">
    <property type="entry name" value="Epimerase"/>
    <property type="match status" value="1"/>
</dbReference>
<sequence length="227" mass="24963">MIHGSGLLATAFRDQCPDIGHWTVFARGVSNSSETLSAAFAREQDMLDEVLRTAAPVVYFSSCALLNPVEGDSAYLAHKRKMEARVLSANAENVVFRLPQVVGRTGNPNTLTNFLRDRILTGTSFSIWRKAERNLIDVDDVVVIAAELMRERTEQRVVNIAAERSMAMPEIVALFERVLGTSANFSLQDRGDPLRVDSTLAVSVAARLGIDLGAGNAERVVRKYYAH</sequence>
<protein>
    <recommendedName>
        <fullName evidence="1">NAD-dependent epimerase/dehydratase domain-containing protein</fullName>
    </recommendedName>
</protein>
<dbReference type="Gene3D" id="3.40.50.720">
    <property type="entry name" value="NAD(P)-binding Rossmann-like Domain"/>
    <property type="match status" value="1"/>
</dbReference>
<dbReference type="Proteomes" id="UP001302072">
    <property type="component" value="Chromosome"/>
</dbReference>
<dbReference type="EMBL" id="CP115541">
    <property type="protein sequence ID" value="WNH50789.1"/>
    <property type="molecule type" value="Genomic_DNA"/>
</dbReference>
<dbReference type="RefSeq" id="WP_311190090.1">
    <property type="nucleotide sequence ID" value="NZ_CP115541.1"/>
</dbReference>